<sequence length="43" mass="4662">MAARLNDVFTSTVSGIQSSLMTRAGNQLQRANQCSEAISMLIF</sequence>
<evidence type="ECO:0000313" key="2">
    <source>
        <dbReference type="Proteomes" id="UP000250079"/>
    </source>
</evidence>
<reference evidence="1 2" key="1">
    <citation type="submission" date="2016-12" db="EMBL/GenBank/DDBJ databases">
        <authorList>
            <person name="Song W.-J."/>
            <person name="Kurnit D.M."/>
        </authorList>
    </citation>
    <scope>NUCLEOTIDE SEQUENCE [LARGE SCALE GENOMIC DNA]</scope>
    <source>
        <strain evidence="1 2">IMCC3135</strain>
    </source>
</reference>
<dbReference type="KEGG" id="gai:IMCC3135_06205"/>
<protein>
    <submittedName>
        <fullName evidence="1">Uncharacterized protein</fullName>
    </submittedName>
</protein>
<accession>A0A2Z2NNN8</accession>
<dbReference type="EMBL" id="CP018632">
    <property type="protein sequence ID" value="ASJ71348.1"/>
    <property type="molecule type" value="Genomic_DNA"/>
</dbReference>
<gene>
    <name evidence="1" type="ORF">IMCC3135_06205</name>
</gene>
<dbReference type="AlphaFoldDB" id="A0A2Z2NNN8"/>
<name>A0A2Z2NNN8_9GAMM</name>
<organism evidence="1 2">
    <name type="scientific">Granulosicoccus antarcticus IMCC3135</name>
    <dbReference type="NCBI Taxonomy" id="1192854"/>
    <lineage>
        <taxon>Bacteria</taxon>
        <taxon>Pseudomonadati</taxon>
        <taxon>Pseudomonadota</taxon>
        <taxon>Gammaproteobacteria</taxon>
        <taxon>Chromatiales</taxon>
        <taxon>Granulosicoccaceae</taxon>
        <taxon>Granulosicoccus</taxon>
    </lineage>
</organism>
<dbReference type="Proteomes" id="UP000250079">
    <property type="component" value="Chromosome"/>
</dbReference>
<evidence type="ECO:0000313" key="1">
    <source>
        <dbReference type="EMBL" id="ASJ71348.1"/>
    </source>
</evidence>
<keyword evidence="2" id="KW-1185">Reference proteome</keyword>
<proteinExistence type="predicted"/>